<comment type="caution">
    <text evidence="3">The sequence shown here is derived from an EMBL/GenBank/DDBJ whole genome shotgun (WGS) entry which is preliminary data.</text>
</comment>
<dbReference type="Proteomes" id="UP001189143">
    <property type="component" value="Unassembled WGS sequence"/>
</dbReference>
<dbReference type="InterPro" id="IPR053184">
    <property type="entry name" value="FeoA-like"/>
</dbReference>
<dbReference type="Gene3D" id="2.30.30.90">
    <property type="match status" value="1"/>
</dbReference>
<reference evidence="4" key="2">
    <citation type="submission" date="2022-10" db="EMBL/GenBank/DDBJ databases">
        <authorList>
            <person name="Aires J."/>
            <person name="Mesa V."/>
        </authorList>
    </citation>
    <scope>NUCLEOTIDE SEQUENCE</scope>
    <source>
        <strain evidence="4">Clostridium neonatale JD116</strain>
    </source>
</reference>
<dbReference type="InterPro" id="IPR008988">
    <property type="entry name" value="Transcriptional_repressor_C"/>
</dbReference>
<reference evidence="3" key="1">
    <citation type="submission" date="2021-10" db="EMBL/GenBank/DDBJ databases">
        <authorList>
            <person name="Mesa V."/>
        </authorList>
    </citation>
    <scope>NUCLEOTIDE SEQUENCE</scope>
    <source>
        <strain evidence="3">CC3_PB</strain>
    </source>
</reference>
<sequence length="71" mass="7766">MPLAMLEKGKKGTIQRLSGPLKTVKHLEDMGFVVGETVMVISTIKGNLIVEIKGTRLAMDMAMANRIIVQI</sequence>
<evidence type="ECO:0000256" key="1">
    <source>
        <dbReference type="ARBA" id="ARBA00023004"/>
    </source>
</evidence>
<evidence type="ECO:0000259" key="2">
    <source>
        <dbReference type="SMART" id="SM00899"/>
    </source>
</evidence>
<dbReference type="InterPro" id="IPR007167">
    <property type="entry name" value="Fe-transptr_FeoA-like"/>
</dbReference>
<dbReference type="EMBL" id="CAKJVE010000001">
    <property type="protein sequence ID" value="CAG9701930.1"/>
    <property type="molecule type" value="Genomic_DNA"/>
</dbReference>
<dbReference type="AlphaFoldDB" id="A0AA86JMF1"/>
<accession>A0AA86JMF1</accession>
<protein>
    <submittedName>
        <fullName evidence="3">FeoA domain protein</fullName>
    </submittedName>
    <submittedName>
        <fullName evidence="4">Ferrous iron transport protein A</fullName>
    </submittedName>
</protein>
<dbReference type="SMART" id="SM00899">
    <property type="entry name" value="FeoA"/>
    <property type="match status" value="1"/>
</dbReference>
<dbReference type="GO" id="GO:0046914">
    <property type="term" value="F:transition metal ion binding"/>
    <property type="evidence" value="ECO:0007669"/>
    <property type="project" value="InterPro"/>
</dbReference>
<evidence type="ECO:0000313" key="3">
    <source>
        <dbReference type="EMBL" id="CAG9701930.1"/>
    </source>
</evidence>
<proteinExistence type="predicted"/>
<dbReference type="SUPFAM" id="SSF50037">
    <property type="entry name" value="C-terminal domain of transcriptional repressors"/>
    <property type="match status" value="1"/>
</dbReference>
<dbReference type="RefSeq" id="WP_210885346.1">
    <property type="nucleotide sequence ID" value="NZ_CAKJVE010000001.1"/>
</dbReference>
<feature type="domain" description="Ferrous iron transporter FeoA-like" evidence="2">
    <location>
        <begin position="1"/>
        <end position="71"/>
    </location>
</feature>
<keyword evidence="1" id="KW-0408">Iron</keyword>
<dbReference type="PANTHER" id="PTHR43151:SF1">
    <property type="entry name" value="SSR2333 PROTEIN"/>
    <property type="match status" value="1"/>
</dbReference>
<dbReference type="PANTHER" id="PTHR43151">
    <property type="entry name" value="FEOA FAMILY PROTEIN"/>
    <property type="match status" value="1"/>
</dbReference>
<name>A0AA86JMF1_9CLOT</name>
<evidence type="ECO:0000313" key="5">
    <source>
        <dbReference type="Proteomes" id="UP000789738"/>
    </source>
</evidence>
<dbReference type="Pfam" id="PF04023">
    <property type="entry name" value="FeoA"/>
    <property type="match status" value="1"/>
</dbReference>
<evidence type="ECO:0000313" key="4">
    <source>
        <dbReference type="EMBL" id="CAI3630116.1"/>
    </source>
</evidence>
<gene>
    <name evidence="4" type="ORF">CNEO2_440040</name>
    <name evidence="3" type="ORF">CNEO_10401</name>
</gene>
<dbReference type="Proteomes" id="UP000789738">
    <property type="component" value="Unassembled WGS sequence"/>
</dbReference>
<dbReference type="EMBL" id="CAMTCP010000242">
    <property type="protein sequence ID" value="CAI3630116.1"/>
    <property type="molecule type" value="Genomic_DNA"/>
</dbReference>
<organism evidence="3 5">
    <name type="scientific">Clostridium neonatale</name>
    <dbReference type="NCBI Taxonomy" id="137838"/>
    <lineage>
        <taxon>Bacteria</taxon>
        <taxon>Bacillati</taxon>
        <taxon>Bacillota</taxon>
        <taxon>Clostridia</taxon>
        <taxon>Eubacteriales</taxon>
        <taxon>Clostridiaceae</taxon>
        <taxon>Clostridium</taxon>
    </lineage>
</organism>
<dbReference type="InterPro" id="IPR038157">
    <property type="entry name" value="FeoA_core_dom"/>
</dbReference>